<evidence type="ECO:0000313" key="2">
    <source>
        <dbReference type="EMBL" id="PLB35564.1"/>
    </source>
</evidence>
<keyword evidence="3" id="KW-1185">Reference proteome</keyword>
<dbReference type="STRING" id="41067.A0A2I2F4L6"/>
<organism evidence="2 3">
    <name type="scientific">Aspergillus candidus</name>
    <dbReference type="NCBI Taxonomy" id="41067"/>
    <lineage>
        <taxon>Eukaryota</taxon>
        <taxon>Fungi</taxon>
        <taxon>Dikarya</taxon>
        <taxon>Ascomycota</taxon>
        <taxon>Pezizomycotina</taxon>
        <taxon>Eurotiomycetes</taxon>
        <taxon>Eurotiomycetidae</taxon>
        <taxon>Eurotiales</taxon>
        <taxon>Aspergillaceae</taxon>
        <taxon>Aspergillus</taxon>
        <taxon>Aspergillus subgen. Circumdati</taxon>
    </lineage>
</organism>
<dbReference type="Proteomes" id="UP000234585">
    <property type="component" value="Unassembled WGS sequence"/>
</dbReference>
<dbReference type="RefSeq" id="XP_024669576.1">
    <property type="nucleotide sequence ID" value="XM_024813686.1"/>
</dbReference>
<dbReference type="OrthoDB" id="422086at2759"/>
<evidence type="ECO:0000256" key="1">
    <source>
        <dbReference type="SAM" id="MobiDB-lite"/>
    </source>
</evidence>
<feature type="compositionally biased region" description="Polar residues" evidence="1">
    <location>
        <begin position="57"/>
        <end position="67"/>
    </location>
</feature>
<feature type="region of interest" description="Disordered" evidence="1">
    <location>
        <begin position="132"/>
        <end position="158"/>
    </location>
</feature>
<dbReference type="EMBL" id="KZ559161">
    <property type="protein sequence ID" value="PLB35564.1"/>
    <property type="molecule type" value="Genomic_DNA"/>
</dbReference>
<evidence type="ECO:0000313" key="3">
    <source>
        <dbReference type="Proteomes" id="UP000234585"/>
    </source>
</evidence>
<feature type="region of interest" description="Disordered" evidence="1">
    <location>
        <begin position="45"/>
        <end position="73"/>
    </location>
</feature>
<dbReference type="GeneID" id="36520846"/>
<proteinExistence type="predicted"/>
<protein>
    <submittedName>
        <fullName evidence="2">Uncharacterized protein</fullName>
    </submittedName>
</protein>
<accession>A0A2I2F4L6</accession>
<sequence length="407" mass="44384">MADLVTITNHNMDSIKRISGIIINSIEDVLDRVIFAGLEDSVHAPKVSHREFPPSPSQTTKMSSTSPEPEKEYPVADVDDAAGFMAAARKLQETFPAYTSAASTRQDTKTESVSDLAGDDHATAVAEATTFDDPAGSNHVTTANPEITTPFNEWGNGVDSKVDDELTVNNADSAAAARDAISFGSPATKSPAFKAPVSIPEGHEEDREHQITFKTWGQPEERSKPASRVRRVILTGLPSAWRSPNKVLSLIHGGVVESVYVTPTGKAHILFCDHEACDAFYKKYPNGIDLESKCTAFVETGHEVDVVSSALAYNLSVGSSRVVRVVGANMDVTMEQLYNLAKTGNRKVEKIIDTYVPDTPRTVVFRFCSIENAVHFHNMLVRDADWEHCNIQYGTDPCELATGYHVD</sequence>
<feature type="compositionally biased region" description="Polar residues" evidence="1">
    <location>
        <begin position="138"/>
        <end position="151"/>
    </location>
</feature>
<name>A0A2I2F4L6_ASPCN</name>
<dbReference type="AlphaFoldDB" id="A0A2I2F4L6"/>
<reference evidence="2 3" key="1">
    <citation type="submission" date="2017-12" db="EMBL/GenBank/DDBJ databases">
        <authorList>
            <consortium name="DOE Joint Genome Institute"/>
            <person name="Haridas S."/>
            <person name="Kjaerbolling I."/>
            <person name="Vesth T.C."/>
            <person name="Frisvad J.C."/>
            <person name="Nybo J.L."/>
            <person name="Theobald S."/>
            <person name="Kuo A."/>
            <person name="Bowyer P."/>
            <person name="Matsuda Y."/>
            <person name="Mondo S."/>
            <person name="Lyhne E.K."/>
            <person name="Kogle M.E."/>
            <person name="Clum A."/>
            <person name="Lipzen A."/>
            <person name="Salamov A."/>
            <person name="Ngan C.Y."/>
            <person name="Daum C."/>
            <person name="Chiniquy J."/>
            <person name="Barry K."/>
            <person name="LaButti K."/>
            <person name="Simmons B.A."/>
            <person name="Magnuson J.K."/>
            <person name="Mortensen U.H."/>
            <person name="Larsen T.O."/>
            <person name="Grigoriev I.V."/>
            <person name="Baker S.E."/>
            <person name="Andersen M.R."/>
            <person name="Nordberg H.P."/>
            <person name="Cantor M.N."/>
            <person name="Hua S.X."/>
        </authorList>
    </citation>
    <scope>NUCLEOTIDE SEQUENCE [LARGE SCALE GENOMIC DNA]</scope>
    <source>
        <strain evidence="2 3">CBS 102.13</strain>
    </source>
</reference>
<gene>
    <name evidence="2" type="ORF">BDW47DRAFT_110313</name>
</gene>